<proteinExistence type="predicted"/>
<name>A0ACC0CYV1_9PEZI</name>
<accession>A0ACC0CYV1</accession>
<comment type="caution">
    <text evidence="1">The sequence shown here is derived from an EMBL/GenBank/DDBJ whole genome shotgun (WGS) entry which is preliminary data.</text>
</comment>
<dbReference type="EMBL" id="MU394323">
    <property type="protein sequence ID" value="KAI6085650.1"/>
    <property type="molecule type" value="Genomic_DNA"/>
</dbReference>
<sequence length="188" mass="20389">MTTITYSLLDDIENDMFSAPLSRASSRASSPGNHVVHFQPPPYPRNISEREHTANITAARRAQSAGGASSTSSVTATATAASPKKETTTDPSRRQPADKKKHKDEQEESYDDDENTDTDFEADGNIYNCEIHARVIQEAGHWSHISNGNTVMARDDGGRIGVQPLVLGLVVGVLGAMLGATLWSWRKP</sequence>
<reference evidence="1 2" key="1">
    <citation type="journal article" date="2022" name="New Phytol.">
        <title>Ecological generalism drives hyperdiversity of secondary metabolite gene clusters in xylarialean endophytes.</title>
        <authorList>
            <person name="Franco M.E.E."/>
            <person name="Wisecaver J.H."/>
            <person name="Arnold A.E."/>
            <person name="Ju Y.M."/>
            <person name="Slot J.C."/>
            <person name="Ahrendt S."/>
            <person name="Moore L.P."/>
            <person name="Eastman K.E."/>
            <person name="Scott K."/>
            <person name="Konkel Z."/>
            <person name="Mondo S.J."/>
            <person name="Kuo A."/>
            <person name="Hayes R.D."/>
            <person name="Haridas S."/>
            <person name="Andreopoulos B."/>
            <person name="Riley R."/>
            <person name="LaButti K."/>
            <person name="Pangilinan J."/>
            <person name="Lipzen A."/>
            <person name="Amirebrahimi M."/>
            <person name="Yan J."/>
            <person name="Adam C."/>
            <person name="Keymanesh K."/>
            <person name="Ng V."/>
            <person name="Louie K."/>
            <person name="Northen T."/>
            <person name="Drula E."/>
            <person name="Henrissat B."/>
            <person name="Hsieh H.M."/>
            <person name="Youens-Clark K."/>
            <person name="Lutzoni F."/>
            <person name="Miadlikowska J."/>
            <person name="Eastwood D.C."/>
            <person name="Hamelin R.C."/>
            <person name="Grigoriev I.V."/>
            <person name="U'Ren J.M."/>
        </authorList>
    </citation>
    <scope>NUCLEOTIDE SEQUENCE [LARGE SCALE GENOMIC DNA]</scope>
    <source>
        <strain evidence="1 2">ER1909</strain>
    </source>
</reference>
<evidence type="ECO:0000313" key="2">
    <source>
        <dbReference type="Proteomes" id="UP001497680"/>
    </source>
</evidence>
<gene>
    <name evidence="1" type="ORF">F4821DRAFT_279166</name>
</gene>
<evidence type="ECO:0000313" key="1">
    <source>
        <dbReference type="EMBL" id="KAI6085650.1"/>
    </source>
</evidence>
<organism evidence="1 2">
    <name type="scientific">Hypoxylon rubiginosum</name>
    <dbReference type="NCBI Taxonomy" id="110542"/>
    <lineage>
        <taxon>Eukaryota</taxon>
        <taxon>Fungi</taxon>
        <taxon>Dikarya</taxon>
        <taxon>Ascomycota</taxon>
        <taxon>Pezizomycotina</taxon>
        <taxon>Sordariomycetes</taxon>
        <taxon>Xylariomycetidae</taxon>
        <taxon>Xylariales</taxon>
        <taxon>Hypoxylaceae</taxon>
        <taxon>Hypoxylon</taxon>
    </lineage>
</organism>
<protein>
    <submittedName>
        <fullName evidence="1">Uncharacterized protein</fullName>
    </submittedName>
</protein>
<keyword evidence="2" id="KW-1185">Reference proteome</keyword>
<dbReference type="Proteomes" id="UP001497680">
    <property type="component" value="Unassembled WGS sequence"/>
</dbReference>